<evidence type="ECO:0000313" key="9">
    <source>
        <dbReference type="EMBL" id="MFC7151758.1"/>
    </source>
</evidence>
<dbReference type="CDD" id="cd06261">
    <property type="entry name" value="TM_PBP2"/>
    <property type="match status" value="1"/>
</dbReference>
<feature type="transmembrane region" description="Helical" evidence="7">
    <location>
        <begin position="72"/>
        <end position="95"/>
    </location>
</feature>
<dbReference type="InterPro" id="IPR000515">
    <property type="entry name" value="MetI-like"/>
</dbReference>
<dbReference type="PANTHER" id="PTHR30193:SF1">
    <property type="entry name" value="ABC TRANSPORTER PERMEASE PROTEIN YESP-RELATED"/>
    <property type="match status" value="1"/>
</dbReference>
<dbReference type="Proteomes" id="UP001596378">
    <property type="component" value="Unassembled WGS sequence"/>
</dbReference>
<evidence type="ECO:0000256" key="7">
    <source>
        <dbReference type="RuleBase" id="RU363032"/>
    </source>
</evidence>
<evidence type="ECO:0000256" key="5">
    <source>
        <dbReference type="ARBA" id="ARBA00022989"/>
    </source>
</evidence>
<keyword evidence="6 7" id="KW-0472">Membrane</keyword>
<evidence type="ECO:0000313" key="10">
    <source>
        <dbReference type="Proteomes" id="UP001596378"/>
    </source>
</evidence>
<keyword evidence="2 7" id="KW-0813">Transport</keyword>
<feature type="transmembrane region" description="Helical" evidence="7">
    <location>
        <begin position="107"/>
        <end position="127"/>
    </location>
</feature>
<evidence type="ECO:0000256" key="3">
    <source>
        <dbReference type="ARBA" id="ARBA00022475"/>
    </source>
</evidence>
<evidence type="ECO:0000256" key="6">
    <source>
        <dbReference type="ARBA" id="ARBA00023136"/>
    </source>
</evidence>
<evidence type="ECO:0000256" key="2">
    <source>
        <dbReference type="ARBA" id="ARBA00022448"/>
    </source>
</evidence>
<feature type="transmembrane region" description="Helical" evidence="7">
    <location>
        <begin position="153"/>
        <end position="177"/>
    </location>
</feature>
<comment type="caution">
    <text evidence="9">The sequence shown here is derived from an EMBL/GenBank/DDBJ whole genome shotgun (WGS) entry which is preliminary data.</text>
</comment>
<dbReference type="Pfam" id="PF00528">
    <property type="entry name" value="BPD_transp_1"/>
    <property type="match status" value="1"/>
</dbReference>
<dbReference type="PROSITE" id="PS50928">
    <property type="entry name" value="ABC_TM1"/>
    <property type="match status" value="1"/>
</dbReference>
<reference evidence="10" key="1">
    <citation type="journal article" date="2019" name="Int. J. Syst. Evol. Microbiol.">
        <title>The Global Catalogue of Microorganisms (GCM) 10K type strain sequencing project: providing services to taxonomists for standard genome sequencing and annotation.</title>
        <authorList>
            <consortium name="The Broad Institute Genomics Platform"/>
            <consortium name="The Broad Institute Genome Sequencing Center for Infectious Disease"/>
            <person name="Wu L."/>
            <person name="Ma J."/>
        </authorList>
    </citation>
    <scope>NUCLEOTIDE SEQUENCE [LARGE SCALE GENOMIC DNA]</scope>
    <source>
        <strain evidence="10">KCTC 12907</strain>
    </source>
</reference>
<evidence type="ECO:0000256" key="4">
    <source>
        <dbReference type="ARBA" id="ARBA00022692"/>
    </source>
</evidence>
<feature type="transmembrane region" description="Helical" evidence="7">
    <location>
        <begin position="12"/>
        <end position="35"/>
    </location>
</feature>
<keyword evidence="5 7" id="KW-1133">Transmembrane helix</keyword>
<organism evidence="9 10">
    <name type="scientific">Cohnella cellulosilytica</name>
    <dbReference type="NCBI Taxonomy" id="986710"/>
    <lineage>
        <taxon>Bacteria</taxon>
        <taxon>Bacillati</taxon>
        <taxon>Bacillota</taxon>
        <taxon>Bacilli</taxon>
        <taxon>Bacillales</taxon>
        <taxon>Paenibacillaceae</taxon>
        <taxon>Cohnella</taxon>
    </lineage>
</organism>
<dbReference type="InterPro" id="IPR051393">
    <property type="entry name" value="ABC_transporter_permease"/>
</dbReference>
<evidence type="ECO:0000256" key="1">
    <source>
        <dbReference type="ARBA" id="ARBA00004651"/>
    </source>
</evidence>
<gene>
    <name evidence="9" type="ORF">ACFQMJ_24740</name>
</gene>
<accession>A0ABW2FF75</accession>
<comment type="subcellular location">
    <subcellularLocation>
        <location evidence="1 7">Cell membrane</location>
        <topology evidence="1 7">Multi-pass membrane protein</topology>
    </subcellularLocation>
</comment>
<dbReference type="RefSeq" id="WP_378052245.1">
    <property type="nucleotide sequence ID" value="NZ_JBHMDN010000048.1"/>
</dbReference>
<dbReference type="SUPFAM" id="SSF160964">
    <property type="entry name" value="MalF N-terminal region-like"/>
    <property type="match status" value="1"/>
</dbReference>
<feature type="domain" description="ABC transmembrane type-1" evidence="8">
    <location>
        <begin position="68"/>
        <end position="279"/>
    </location>
</feature>
<keyword evidence="3" id="KW-1003">Cell membrane</keyword>
<keyword evidence="10" id="KW-1185">Reference proteome</keyword>
<sequence length="295" mass="33218">MLARWKKNVGLLYILPWIVGFLGFQLYPLIASLIYSFTDLSTFDSGSFIGFENYIYMFTKDPDFYQSVKVTILYAIMAIPGRVAFALLIAVILSVTLKGINLFRTVYYLPSIFGGSVAISVLWRFLFQNEGAINNILNTFSIPSVDWLGNPSIALITLAIIPVWQFGSSMVLFLAALKQVPKELYEAARIDGASAVRVFFKITIPLISPIILFNLIIQSVACLQEFTSAFTVTGGGPNKATYVYAIKVYEEGFSFFKMGYASALSWFLFIVIMLFTWVIFKSSTYWTHYEDRGDS</sequence>
<dbReference type="PANTHER" id="PTHR30193">
    <property type="entry name" value="ABC TRANSPORTER PERMEASE PROTEIN"/>
    <property type="match status" value="1"/>
</dbReference>
<protein>
    <submittedName>
        <fullName evidence="9">Carbohydrate ABC transporter permease</fullName>
    </submittedName>
</protein>
<dbReference type="EMBL" id="JBHTAI010000018">
    <property type="protein sequence ID" value="MFC7151758.1"/>
    <property type="molecule type" value="Genomic_DNA"/>
</dbReference>
<feature type="transmembrane region" description="Helical" evidence="7">
    <location>
        <begin position="258"/>
        <end position="280"/>
    </location>
</feature>
<dbReference type="Gene3D" id="1.10.3720.10">
    <property type="entry name" value="MetI-like"/>
    <property type="match status" value="1"/>
</dbReference>
<feature type="transmembrane region" description="Helical" evidence="7">
    <location>
        <begin position="198"/>
        <end position="217"/>
    </location>
</feature>
<dbReference type="SUPFAM" id="SSF161098">
    <property type="entry name" value="MetI-like"/>
    <property type="match status" value="1"/>
</dbReference>
<comment type="similarity">
    <text evidence="7">Belongs to the binding-protein-dependent transport system permease family.</text>
</comment>
<evidence type="ECO:0000259" key="8">
    <source>
        <dbReference type="PROSITE" id="PS50928"/>
    </source>
</evidence>
<name>A0ABW2FF75_9BACL</name>
<keyword evidence="4 7" id="KW-0812">Transmembrane</keyword>
<dbReference type="InterPro" id="IPR035906">
    <property type="entry name" value="MetI-like_sf"/>
</dbReference>
<proteinExistence type="inferred from homology"/>